<gene>
    <name evidence="3" type="ORF">SteCoe_6999</name>
</gene>
<feature type="coiled-coil region" evidence="1">
    <location>
        <begin position="30"/>
        <end position="78"/>
    </location>
</feature>
<feature type="compositionally biased region" description="Polar residues" evidence="2">
    <location>
        <begin position="244"/>
        <end position="254"/>
    </location>
</feature>
<comment type="caution">
    <text evidence="3">The sequence shown here is derived from an EMBL/GenBank/DDBJ whole genome shotgun (WGS) entry which is preliminary data.</text>
</comment>
<dbReference type="EMBL" id="MPUH01000099">
    <property type="protein sequence ID" value="OMJ90601.1"/>
    <property type="molecule type" value="Genomic_DNA"/>
</dbReference>
<feature type="region of interest" description="Disordered" evidence="2">
    <location>
        <begin position="244"/>
        <end position="294"/>
    </location>
</feature>
<name>A0A1R2CNQ0_9CILI</name>
<evidence type="ECO:0000256" key="1">
    <source>
        <dbReference type="SAM" id="Coils"/>
    </source>
</evidence>
<protein>
    <submittedName>
        <fullName evidence="3">Uncharacterized protein</fullName>
    </submittedName>
</protein>
<sequence>MDFKALYSLDTQKDCLSCEKRNIPSVHQELENSRLLIQQLKSDKKKLQEALRTVLNERNKKSEKLKSLRQKYLQLENYLAKESDLIKEFHKEYKEFSKNRLIVKRPQTPSSQYRKEIQSLYETLSSHTKSFGLNIKYDDIALAEVKKAIKREKWDEAFYLYLQFNVNFIKKPEYAEEDTPQFIKPKAEHKIDLFLENSKALLQSLSEQQDRLHKLGKDYYQTGLKPSKHTKTTSHLPKPVRVLSNAQSTRSIKSSLGADNMVPSGETTTKHSRKPSYELFSPTRSETRSKYTEE</sequence>
<evidence type="ECO:0000256" key="2">
    <source>
        <dbReference type="SAM" id="MobiDB-lite"/>
    </source>
</evidence>
<dbReference type="Proteomes" id="UP000187209">
    <property type="component" value="Unassembled WGS sequence"/>
</dbReference>
<accession>A0A1R2CNQ0</accession>
<organism evidence="3 4">
    <name type="scientific">Stentor coeruleus</name>
    <dbReference type="NCBI Taxonomy" id="5963"/>
    <lineage>
        <taxon>Eukaryota</taxon>
        <taxon>Sar</taxon>
        <taxon>Alveolata</taxon>
        <taxon>Ciliophora</taxon>
        <taxon>Postciliodesmatophora</taxon>
        <taxon>Heterotrichea</taxon>
        <taxon>Heterotrichida</taxon>
        <taxon>Stentoridae</taxon>
        <taxon>Stentor</taxon>
    </lineage>
</organism>
<keyword evidence="1" id="KW-0175">Coiled coil</keyword>
<reference evidence="3 4" key="1">
    <citation type="submission" date="2016-11" db="EMBL/GenBank/DDBJ databases">
        <title>The macronuclear genome of Stentor coeruleus: a giant cell with tiny introns.</title>
        <authorList>
            <person name="Slabodnick M."/>
            <person name="Ruby J.G."/>
            <person name="Reiff S.B."/>
            <person name="Swart E.C."/>
            <person name="Gosai S."/>
            <person name="Prabakaran S."/>
            <person name="Witkowska E."/>
            <person name="Larue G.E."/>
            <person name="Fisher S."/>
            <person name="Freeman R.M."/>
            <person name="Gunawardena J."/>
            <person name="Chu W."/>
            <person name="Stover N.A."/>
            <person name="Gregory B.D."/>
            <person name="Nowacki M."/>
            <person name="Derisi J."/>
            <person name="Roy S.W."/>
            <person name="Marshall W.F."/>
            <person name="Sood P."/>
        </authorList>
    </citation>
    <scope>NUCLEOTIDE SEQUENCE [LARGE SCALE GENOMIC DNA]</scope>
    <source>
        <strain evidence="3">WM001</strain>
    </source>
</reference>
<feature type="compositionally biased region" description="Basic and acidic residues" evidence="2">
    <location>
        <begin position="285"/>
        <end position="294"/>
    </location>
</feature>
<evidence type="ECO:0000313" key="3">
    <source>
        <dbReference type="EMBL" id="OMJ90601.1"/>
    </source>
</evidence>
<evidence type="ECO:0000313" key="4">
    <source>
        <dbReference type="Proteomes" id="UP000187209"/>
    </source>
</evidence>
<proteinExistence type="predicted"/>
<keyword evidence="4" id="KW-1185">Reference proteome</keyword>
<dbReference type="AlphaFoldDB" id="A0A1R2CNQ0"/>